<evidence type="ECO:0000313" key="2">
    <source>
        <dbReference type="Proteomes" id="UP000789860"/>
    </source>
</evidence>
<keyword evidence="2" id="KW-1185">Reference proteome</keyword>
<organism evidence="1 2">
    <name type="scientific">Scutellospora calospora</name>
    <dbReference type="NCBI Taxonomy" id="85575"/>
    <lineage>
        <taxon>Eukaryota</taxon>
        <taxon>Fungi</taxon>
        <taxon>Fungi incertae sedis</taxon>
        <taxon>Mucoromycota</taxon>
        <taxon>Glomeromycotina</taxon>
        <taxon>Glomeromycetes</taxon>
        <taxon>Diversisporales</taxon>
        <taxon>Gigasporaceae</taxon>
        <taxon>Scutellospora</taxon>
    </lineage>
</organism>
<comment type="caution">
    <text evidence="1">The sequence shown here is derived from an EMBL/GenBank/DDBJ whole genome shotgun (WGS) entry which is preliminary data.</text>
</comment>
<reference evidence="1" key="1">
    <citation type="submission" date="2021-06" db="EMBL/GenBank/DDBJ databases">
        <authorList>
            <person name="Kallberg Y."/>
            <person name="Tangrot J."/>
            <person name="Rosling A."/>
        </authorList>
    </citation>
    <scope>NUCLEOTIDE SEQUENCE</scope>
    <source>
        <strain evidence="1">AU212A</strain>
    </source>
</reference>
<proteinExistence type="predicted"/>
<evidence type="ECO:0000313" key="1">
    <source>
        <dbReference type="EMBL" id="CAG8442501.1"/>
    </source>
</evidence>
<dbReference type="Proteomes" id="UP000789860">
    <property type="component" value="Unassembled WGS sequence"/>
</dbReference>
<accession>A0ACA9JYG2</accession>
<protein>
    <submittedName>
        <fullName evidence="1">7452_t:CDS:1</fullName>
    </submittedName>
</protein>
<gene>
    <name evidence="1" type="ORF">SCALOS_LOCUS717</name>
</gene>
<dbReference type="EMBL" id="CAJVPM010000367">
    <property type="protein sequence ID" value="CAG8442501.1"/>
    <property type="molecule type" value="Genomic_DNA"/>
</dbReference>
<name>A0ACA9JYG2_9GLOM</name>
<sequence>MGKEADGSFIPKHKSDINSHGYLGPDSPNLVIEVASLETEAYLFNLVKNYWLKLGRAHDAIAVKLIQCDTVISRIKHFCTDNRISGELVPITKFGFKTIDDNNQILIQPQQFTINIKTECLFHGMPSDFRIPASIPNPLDLDFYDVLSEMEEVLVIS</sequence>